<feature type="region of interest" description="Disordered" evidence="1">
    <location>
        <begin position="1"/>
        <end position="23"/>
    </location>
</feature>
<sequence length="172" mass="18883">MTPSRKLRGHAVAQARPPRRRSEAHMKIARNLTGNISDMTTAIGDFLTGAQGDRSGALSVLNDILGPLPAPDEPSMLEHRAQEQGMLPLIRTWQERDNTSVADESTIHALFKPAELQRFSSQTGLSERAAMNILRDLLPSAIRHRAINARAGWQQQQMARTDATTGQQVAGE</sequence>
<reference evidence="2 3" key="1">
    <citation type="submission" date="2012-11" db="EMBL/GenBank/DDBJ databases">
        <title>Whole genome sequence of Gluconacetobacter europaeus NBRC3261.</title>
        <authorList>
            <person name="Azuma Y."/>
            <person name="Higashiura N."/>
            <person name="Hirakawa H."/>
            <person name="Matsushita K."/>
        </authorList>
    </citation>
    <scope>NUCLEOTIDE SEQUENCE [LARGE SCALE GENOMIC DNA]</scope>
    <source>
        <strain evidence="2 3">NBRC 3261</strain>
    </source>
</reference>
<proteinExistence type="predicted"/>
<dbReference type="SUPFAM" id="SSF140804">
    <property type="entry name" value="YidB-like"/>
    <property type="match status" value="1"/>
</dbReference>
<dbReference type="Proteomes" id="UP000032675">
    <property type="component" value="Unassembled WGS sequence"/>
</dbReference>
<dbReference type="Gene3D" id="1.10.10.690">
    <property type="entry name" value="YidB-like"/>
    <property type="match status" value="1"/>
</dbReference>
<gene>
    <name evidence="2" type="ORF">Geu3261_0274_003</name>
</gene>
<dbReference type="EMBL" id="BANI01000235">
    <property type="protein sequence ID" value="GAN97842.1"/>
    <property type="molecule type" value="Genomic_DNA"/>
</dbReference>
<feature type="compositionally biased region" description="Polar residues" evidence="1">
    <location>
        <begin position="153"/>
        <end position="172"/>
    </location>
</feature>
<dbReference type="AlphaFoldDB" id="A0A0D6Q2Q7"/>
<protein>
    <submittedName>
        <fullName evidence="2">Uncharacterized protein</fullName>
    </submittedName>
</protein>
<evidence type="ECO:0000313" key="2">
    <source>
        <dbReference type="EMBL" id="GAN97842.1"/>
    </source>
</evidence>
<evidence type="ECO:0000313" key="3">
    <source>
        <dbReference type="Proteomes" id="UP000032675"/>
    </source>
</evidence>
<organism evidence="2 3">
    <name type="scientific">Komagataeibacter europaeus NBRC 3261</name>
    <dbReference type="NCBI Taxonomy" id="1234669"/>
    <lineage>
        <taxon>Bacteria</taxon>
        <taxon>Pseudomonadati</taxon>
        <taxon>Pseudomonadota</taxon>
        <taxon>Alphaproteobacteria</taxon>
        <taxon>Acetobacterales</taxon>
        <taxon>Acetobacteraceae</taxon>
        <taxon>Komagataeibacter</taxon>
    </lineage>
</organism>
<dbReference type="InterPro" id="IPR027405">
    <property type="entry name" value="YidB-like"/>
</dbReference>
<comment type="caution">
    <text evidence="2">The sequence shown here is derived from an EMBL/GenBank/DDBJ whole genome shotgun (WGS) entry which is preliminary data.</text>
</comment>
<feature type="region of interest" description="Disordered" evidence="1">
    <location>
        <begin position="151"/>
        <end position="172"/>
    </location>
</feature>
<accession>A0A0D6Q2Q7</accession>
<name>A0A0D6Q2Q7_KOMEU</name>
<evidence type="ECO:0000256" key="1">
    <source>
        <dbReference type="SAM" id="MobiDB-lite"/>
    </source>
</evidence>